<sequence>MSVSPMHTNGMLQVGKSEDIKAGDITQTVFEDCVVQIDGSGAGFIHDHYMIDFNRRKRVFELVLEGYNDDDIIVAPLVIYRIADPTMLLVWLVRQPEYRTVICKLSIHITHLWATEERLHGFQANGQPVHALLRFWLRARNMSRKPMLPRLKEIDVLIHCTTMYFAGTWTRGKLHTAPCHAMMAECKKKPAM</sequence>
<evidence type="ECO:0000313" key="1">
    <source>
        <dbReference type="EMBL" id="EUC50860.1"/>
    </source>
</evidence>
<organism evidence="1 2">
    <name type="scientific">Bipolaris oryzae ATCC 44560</name>
    <dbReference type="NCBI Taxonomy" id="930090"/>
    <lineage>
        <taxon>Eukaryota</taxon>
        <taxon>Fungi</taxon>
        <taxon>Dikarya</taxon>
        <taxon>Ascomycota</taxon>
        <taxon>Pezizomycotina</taxon>
        <taxon>Dothideomycetes</taxon>
        <taxon>Pleosporomycetidae</taxon>
        <taxon>Pleosporales</taxon>
        <taxon>Pleosporineae</taxon>
        <taxon>Pleosporaceae</taxon>
        <taxon>Bipolaris</taxon>
    </lineage>
</organism>
<dbReference type="EMBL" id="KI963920">
    <property type="protein sequence ID" value="EUC50860.1"/>
    <property type="molecule type" value="Genomic_DNA"/>
</dbReference>
<name>W6ZLA4_COCMI</name>
<accession>W6ZLA4</accession>
<proteinExistence type="predicted"/>
<protein>
    <submittedName>
        <fullName evidence="1">Uncharacterized protein</fullName>
    </submittedName>
</protein>
<dbReference type="OrthoDB" id="3691276at2759"/>
<dbReference type="KEGG" id="bor:COCMIDRAFT_31763"/>
<dbReference type="GeneID" id="19121954"/>
<evidence type="ECO:0000313" key="2">
    <source>
        <dbReference type="Proteomes" id="UP000054032"/>
    </source>
</evidence>
<dbReference type="Proteomes" id="UP000054032">
    <property type="component" value="Unassembled WGS sequence"/>
</dbReference>
<dbReference type="AlphaFoldDB" id="W6ZLA4"/>
<reference evidence="1 2" key="1">
    <citation type="journal article" date="2013" name="PLoS Genet.">
        <title>Comparative genome structure, secondary metabolite, and effector coding capacity across Cochliobolus pathogens.</title>
        <authorList>
            <person name="Condon B.J."/>
            <person name="Leng Y."/>
            <person name="Wu D."/>
            <person name="Bushley K.E."/>
            <person name="Ohm R.A."/>
            <person name="Otillar R."/>
            <person name="Martin J."/>
            <person name="Schackwitz W."/>
            <person name="Grimwood J."/>
            <person name="MohdZainudin N."/>
            <person name="Xue C."/>
            <person name="Wang R."/>
            <person name="Manning V.A."/>
            <person name="Dhillon B."/>
            <person name="Tu Z.J."/>
            <person name="Steffenson B.J."/>
            <person name="Salamov A."/>
            <person name="Sun H."/>
            <person name="Lowry S."/>
            <person name="LaButti K."/>
            <person name="Han J."/>
            <person name="Copeland A."/>
            <person name="Lindquist E."/>
            <person name="Barry K."/>
            <person name="Schmutz J."/>
            <person name="Baker S.E."/>
            <person name="Ciuffetti L.M."/>
            <person name="Grigoriev I.V."/>
            <person name="Zhong S."/>
            <person name="Turgeon B.G."/>
        </authorList>
    </citation>
    <scope>NUCLEOTIDE SEQUENCE [LARGE SCALE GENOMIC DNA]</scope>
    <source>
        <strain evidence="1 2">ATCC 44560</strain>
    </source>
</reference>
<gene>
    <name evidence="1" type="ORF">COCMIDRAFT_31763</name>
</gene>
<dbReference type="RefSeq" id="XP_007682533.1">
    <property type="nucleotide sequence ID" value="XM_007684343.1"/>
</dbReference>
<keyword evidence="2" id="KW-1185">Reference proteome</keyword>
<dbReference type="HOGENOM" id="CLU_1189818_0_0_1"/>